<organism evidence="2 3">
    <name type="scientific">Paenibacillus oryzisoli</name>
    <dbReference type="NCBI Taxonomy" id="1850517"/>
    <lineage>
        <taxon>Bacteria</taxon>
        <taxon>Bacillati</taxon>
        <taxon>Bacillota</taxon>
        <taxon>Bacilli</taxon>
        <taxon>Bacillales</taxon>
        <taxon>Paenibacillaceae</taxon>
        <taxon>Paenibacillus</taxon>
    </lineage>
</organism>
<dbReference type="EMBL" id="LYPB01000094">
    <property type="protein sequence ID" value="OAS13358.1"/>
    <property type="molecule type" value="Genomic_DNA"/>
</dbReference>
<feature type="transmembrane region" description="Helical" evidence="1">
    <location>
        <begin position="146"/>
        <end position="165"/>
    </location>
</feature>
<feature type="transmembrane region" description="Helical" evidence="1">
    <location>
        <begin position="67"/>
        <end position="88"/>
    </location>
</feature>
<gene>
    <name evidence="2" type="ORF">A8708_16000</name>
</gene>
<feature type="transmembrane region" description="Helical" evidence="1">
    <location>
        <begin position="190"/>
        <end position="210"/>
    </location>
</feature>
<protein>
    <submittedName>
        <fullName evidence="2">Uncharacterized protein</fullName>
    </submittedName>
</protein>
<comment type="caution">
    <text evidence="2">The sequence shown here is derived from an EMBL/GenBank/DDBJ whole genome shotgun (WGS) entry which is preliminary data.</text>
</comment>
<feature type="transmembrane region" description="Helical" evidence="1">
    <location>
        <begin position="116"/>
        <end position="140"/>
    </location>
</feature>
<dbReference type="Proteomes" id="UP000078454">
    <property type="component" value="Unassembled WGS sequence"/>
</dbReference>
<evidence type="ECO:0000313" key="2">
    <source>
        <dbReference type="EMBL" id="OAS13358.1"/>
    </source>
</evidence>
<dbReference type="AlphaFoldDB" id="A0A197ZX98"/>
<keyword evidence="1" id="KW-0472">Membrane</keyword>
<feature type="transmembrane region" description="Helical" evidence="1">
    <location>
        <begin position="27"/>
        <end position="47"/>
    </location>
</feature>
<sequence>MSDPTIENPAPSASNINLSFTERTARLVLVLTVIGALAIVYQKALGFFFKALSYKIYLPFLISYEHVIISCMLSSGLLILLSLVSYCYSEFFALNHLHNHETSSSRVNTADERYDLLFKLLQLYTALTFSFNLLFIIVIGTIAKNYITISLTSFFIFLFIILLIFKRARTNLRSVFQLFGDFFSKKWKQIILWFGVTTTLLFLLIVIMAGSQKAFFIAKFTTDAKAPINFHFENSIPEKIILYFYSVDINDNEVLTKELELTRSQFRRSFIEVMEKQESNGSATFFKNIDAQIYKGSSKAFMSNKSKYEYNYKLDTIEYLKQGKNFVVINFNLGALNNHEYFNIVNEIHMDDKNTITINKEEFRENIKR</sequence>
<dbReference type="RefSeq" id="WP_068671275.1">
    <property type="nucleotide sequence ID" value="NZ_LYPB01000094.1"/>
</dbReference>
<keyword evidence="1" id="KW-1133">Transmembrane helix</keyword>
<keyword evidence="1" id="KW-0812">Transmembrane</keyword>
<keyword evidence="3" id="KW-1185">Reference proteome</keyword>
<accession>A0A197ZX98</accession>
<proteinExistence type="predicted"/>
<reference evidence="2 3" key="1">
    <citation type="submission" date="2016-05" db="EMBL/GenBank/DDBJ databases">
        <title>Paenibacillus sp. 1ZS3-15 nov., isolated from the rhizosphere soil.</title>
        <authorList>
            <person name="Zhang X.X."/>
            <person name="Zhang J."/>
        </authorList>
    </citation>
    <scope>NUCLEOTIDE SEQUENCE [LARGE SCALE GENOMIC DNA]</scope>
    <source>
        <strain evidence="2 3">1ZS3-15</strain>
    </source>
</reference>
<evidence type="ECO:0000256" key="1">
    <source>
        <dbReference type="SAM" id="Phobius"/>
    </source>
</evidence>
<name>A0A197ZX98_9BACL</name>
<dbReference type="OrthoDB" id="2620363at2"/>
<evidence type="ECO:0000313" key="3">
    <source>
        <dbReference type="Proteomes" id="UP000078454"/>
    </source>
</evidence>